<sequence>MGATYVAIERGIPAMAFWTGNDAIPYSSLNSSTKVGFQDPATINGRLASNLAQAFIAKANGDRVLPEGYGVTVDLPYITSETSDECTNPPFVLTRSTQDLGVKVAYNHKSGVFNRMHTGTGYNEDDTNTVGTVNPKCLSAVTVFALDYDAARRRQCFNLADVTAVIPVLVHANGTAPLIGGLGANASISGNISLPPTAVVTSPPSVQTTVTSIATLVQWSVSSLVLGLVVGVIMS</sequence>
<comment type="caution">
    <text evidence="1">The sequence shown here is derived from an EMBL/GenBank/DDBJ whole genome shotgun (WGS) entry which is preliminary data.</text>
</comment>
<accession>A0AA40DR98</accession>
<evidence type="ECO:0000313" key="1">
    <source>
        <dbReference type="EMBL" id="KAK0710526.1"/>
    </source>
</evidence>
<protein>
    <recommendedName>
        <fullName evidence="3">Acid phosphatase</fullName>
    </recommendedName>
</protein>
<gene>
    <name evidence="1" type="ORF">B0T21DRAFT_298137</name>
</gene>
<evidence type="ECO:0008006" key="3">
    <source>
        <dbReference type="Google" id="ProtNLM"/>
    </source>
</evidence>
<dbReference type="SUPFAM" id="SSF64167">
    <property type="entry name" value="SurE-like"/>
    <property type="match status" value="1"/>
</dbReference>
<dbReference type="AlphaFoldDB" id="A0AA40DR98"/>
<dbReference type="Proteomes" id="UP001172159">
    <property type="component" value="Unassembled WGS sequence"/>
</dbReference>
<dbReference type="InterPro" id="IPR036523">
    <property type="entry name" value="SurE-like_sf"/>
</dbReference>
<organism evidence="1 2">
    <name type="scientific">Apiosordaria backusii</name>
    <dbReference type="NCBI Taxonomy" id="314023"/>
    <lineage>
        <taxon>Eukaryota</taxon>
        <taxon>Fungi</taxon>
        <taxon>Dikarya</taxon>
        <taxon>Ascomycota</taxon>
        <taxon>Pezizomycotina</taxon>
        <taxon>Sordariomycetes</taxon>
        <taxon>Sordariomycetidae</taxon>
        <taxon>Sordariales</taxon>
        <taxon>Lasiosphaeriaceae</taxon>
        <taxon>Apiosordaria</taxon>
    </lineage>
</organism>
<reference evidence="1" key="1">
    <citation type="submission" date="2023-06" db="EMBL/GenBank/DDBJ databases">
        <title>Genome-scale phylogeny and comparative genomics of the fungal order Sordariales.</title>
        <authorList>
            <consortium name="Lawrence Berkeley National Laboratory"/>
            <person name="Hensen N."/>
            <person name="Bonometti L."/>
            <person name="Westerberg I."/>
            <person name="Brannstrom I.O."/>
            <person name="Guillou S."/>
            <person name="Cros-Aarteil S."/>
            <person name="Calhoun S."/>
            <person name="Haridas S."/>
            <person name="Kuo A."/>
            <person name="Mondo S."/>
            <person name="Pangilinan J."/>
            <person name="Riley R."/>
            <person name="Labutti K."/>
            <person name="Andreopoulos B."/>
            <person name="Lipzen A."/>
            <person name="Chen C."/>
            <person name="Yanf M."/>
            <person name="Daum C."/>
            <person name="Ng V."/>
            <person name="Clum A."/>
            <person name="Steindorff A."/>
            <person name="Ohm R."/>
            <person name="Martin F."/>
            <person name="Silar P."/>
            <person name="Natvig D."/>
            <person name="Lalanne C."/>
            <person name="Gautier V."/>
            <person name="Ament-Velasquez S.L."/>
            <person name="Kruys A."/>
            <person name="Hutchinson M.I."/>
            <person name="Powell A.J."/>
            <person name="Barry K."/>
            <person name="Miller A.N."/>
            <person name="Grigoriev I.V."/>
            <person name="Debuchy R."/>
            <person name="Gladieux P."/>
            <person name="Thoren M.H."/>
            <person name="Johannesson H."/>
        </authorList>
    </citation>
    <scope>NUCLEOTIDE SEQUENCE</scope>
    <source>
        <strain evidence="1">CBS 540.89</strain>
    </source>
</reference>
<keyword evidence="2" id="KW-1185">Reference proteome</keyword>
<dbReference type="GO" id="GO:0016787">
    <property type="term" value="F:hydrolase activity"/>
    <property type="evidence" value="ECO:0007669"/>
    <property type="project" value="InterPro"/>
</dbReference>
<evidence type="ECO:0000313" key="2">
    <source>
        <dbReference type="Proteomes" id="UP001172159"/>
    </source>
</evidence>
<dbReference type="EMBL" id="JAUKTV010000017">
    <property type="protein sequence ID" value="KAK0710526.1"/>
    <property type="molecule type" value="Genomic_DNA"/>
</dbReference>
<name>A0AA40DR98_9PEZI</name>
<proteinExistence type="predicted"/>